<dbReference type="AlphaFoldDB" id="A0A1H0DDN7"/>
<reference evidence="2" key="1">
    <citation type="submission" date="2016-10" db="EMBL/GenBank/DDBJ databases">
        <authorList>
            <person name="Varghese N."/>
            <person name="Submissions S."/>
        </authorList>
    </citation>
    <scope>NUCLEOTIDE SEQUENCE [LARGE SCALE GENOMIC DNA]</scope>
    <source>
        <strain evidence="2">BL47</strain>
    </source>
</reference>
<dbReference type="STRING" id="582672.SAMN05216360_110117"/>
<protein>
    <submittedName>
        <fullName evidence="1">Uncharacterized protein</fullName>
    </submittedName>
</protein>
<keyword evidence="2" id="KW-1185">Reference proteome</keyword>
<organism evidence="1 2">
    <name type="scientific">Methylobacterium phyllostachyos</name>
    <dbReference type="NCBI Taxonomy" id="582672"/>
    <lineage>
        <taxon>Bacteria</taxon>
        <taxon>Pseudomonadati</taxon>
        <taxon>Pseudomonadota</taxon>
        <taxon>Alphaproteobacteria</taxon>
        <taxon>Hyphomicrobiales</taxon>
        <taxon>Methylobacteriaceae</taxon>
        <taxon>Methylobacterium</taxon>
    </lineage>
</organism>
<proteinExistence type="predicted"/>
<accession>A0A1H0DDN7</accession>
<sequence length="46" mass="4993">MRIHKEGTFDGVWTVFVGPCLCFSDLSETEADALMAAFARLAASRA</sequence>
<dbReference type="EMBL" id="FNHS01000010">
    <property type="protein sequence ID" value="SDN68051.1"/>
    <property type="molecule type" value="Genomic_DNA"/>
</dbReference>
<dbReference type="RefSeq" id="WP_167627726.1">
    <property type="nucleotide sequence ID" value="NZ_FNHS01000010.1"/>
</dbReference>
<dbReference type="Proteomes" id="UP000198704">
    <property type="component" value="Unassembled WGS sequence"/>
</dbReference>
<evidence type="ECO:0000313" key="1">
    <source>
        <dbReference type="EMBL" id="SDN68051.1"/>
    </source>
</evidence>
<evidence type="ECO:0000313" key="2">
    <source>
        <dbReference type="Proteomes" id="UP000198704"/>
    </source>
</evidence>
<gene>
    <name evidence="1" type="ORF">SAMN05216360_110117</name>
</gene>
<name>A0A1H0DDN7_9HYPH</name>